<dbReference type="PROSITE" id="PS51679">
    <property type="entry name" value="SAM_MT_C5"/>
    <property type="match status" value="1"/>
</dbReference>
<comment type="similarity">
    <text evidence="5">Belongs to the class I-like SAM-binding methyltransferase superfamily. C5-methyltransferase family.</text>
</comment>
<dbReference type="InterPro" id="IPR050390">
    <property type="entry name" value="C5-Methyltransferase"/>
</dbReference>
<dbReference type="AlphaFoldDB" id="R4XEZ4"/>
<dbReference type="PROSITE" id="PS00095">
    <property type="entry name" value="C5_MTASE_2"/>
    <property type="match status" value="1"/>
</dbReference>
<evidence type="ECO:0000313" key="7">
    <source>
        <dbReference type="Proteomes" id="UP000013776"/>
    </source>
</evidence>
<keyword evidence="3 5" id="KW-0808">Transferase</keyword>
<organism evidence="6 7">
    <name type="scientific">Taphrina deformans (strain PYCC 5710 / ATCC 11124 / CBS 356.35 / IMI 108563 / JCM 9778 / NBRC 8474)</name>
    <name type="common">Peach leaf curl fungus</name>
    <name type="synonym">Lalaria deformans</name>
    <dbReference type="NCBI Taxonomy" id="1097556"/>
    <lineage>
        <taxon>Eukaryota</taxon>
        <taxon>Fungi</taxon>
        <taxon>Dikarya</taxon>
        <taxon>Ascomycota</taxon>
        <taxon>Taphrinomycotina</taxon>
        <taxon>Taphrinomycetes</taxon>
        <taxon>Taphrinales</taxon>
        <taxon>Taphrinaceae</taxon>
        <taxon>Taphrina</taxon>
    </lineage>
</organism>
<keyword evidence="7" id="KW-1185">Reference proteome</keyword>
<dbReference type="InterPro" id="IPR001525">
    <property type="entry name" value="C5_MeTfrase"/>
</dbReference>
<keyword evidence="2 5" id="KW-0489">Methyltransferase</keyword>
<dbReference type="Gene3D" id="3.40.50.150">
    <property type="entry name" value="Vaccinia Virus protein VP39"/>
    <property type="match status" value="1"/>
</dbReference>
<evidence type="ECO:0000313" key="6">
    <source>
        <dbReference type="EMBL" id="CCG84203.1"/>
    </source>
</evidence>
<dbReference type="eggNOG" id="ENOG502RYYW">
    <property type="taxonomic scope" value="Eukaryota"/>
</dbReference>
<dbReference type="Pfam" id="PF00145">
    <property type="entry name" value="DNA_methylase"/>
    <property type="match status" value="2"/>
</dbReference>
<dbReference type="VEuPathDB" id="FungiDB:TAPDE_004606"/>
<dbReference type="EMBL" id="CAHR02000212">
    <property type="protein sequence ID" value="CCG84203.1"/>
    <property type="molecule type" value="Genomic_DNA"/>
</dbReference>
<evidence type="ECO:0000256" key="4">
    <source>
        <dbReference type="ARBA" id="ARBA00022691"/>
    </source>
</evidence>
<gene>
    <name evidence="6" type="ORF">TAPDE_004606</name>
</gene>
<protein>
    <recommendedName>
        <fullName evidence="1">DNA (cytosine-5-)-methyltransferase</fullName>
        <ecNumber evidence="1">2.1.1.37</ecNumber>
    </recommendedName>
</protein>
<accession>R4XEZ4</accession>
<evidence type="ECO:0000256" key="2">
    <source>
        <dbReference type="ARBA" id="ARBA00022603"/>
    </source>
</evidence>
<comment type="caution">
    <text evidence="6">The sequence shown here is derived from an EMBL/GenBank/DDBJ whole genome shotgun (WGS) entry which is preliminary data.</text>
</comment>
<dbReference type="SUPFAM" id="SSF53335">
    <property type="entry name" value="S-adenosyl-L-methionine-dependent methyltransferases"/>
    <property type="match status" value="1"/>
</dbReference>
<dbReference type="InterPro" id="IPR031303">
    <property type="entry name" value="C5_meth_CS"/>
</dbReference>
<dbReference type="GO" id="GO:0032259">
    <property type="term" value="P:methylation"/>
    <property type="evidence" value="ECO:0007669"/>
    <property type="project" value="UniProtKB-KW"/>
</dbReference>
<dbReference type="PANTHER" id="PTHR10629">
    <property type="entry name" value="CYTOSINE-SPECIFIC METHYLTRANSFERASE"/>
    <property type="match status" value="1"/>
</dbReference>
<sequence length="332" mass="36865">MNNRSGLIRRISYDEIPFQAQASFRARSLRIPEETLRRAWLGSFERELGAISTKYTIGDAFCGAGGVSRGAALAGLAVSWGFDVDAIVGMSYLSNFPQATFHQVDAQHFHTTPDVHVDVLHLSPSCQAFSAMNTTEDGGQHGEYNRDSFLSCLAVVKHVRPRIVTMEQVPGILFARSSAYFNNFVRDLVDIGFSVRWDVLACEHFGVPQTRKRLFLIASCPGHSLPSLPTATGHASKVNDYLHRSAQRTEFADRWHETITTKGGLALDGSRLTIAELQAIQAFPYNHIFQGTDAQIRRQIGNAVPPQLARCIFMQVLDCLREVDRGDTILIE</sequence>
<dbReference type="PANTHER" id="PTHR10629:SF52">
    <property type="entry name" value="DNA (CYTOSINE-5)-METHYLTRANSFERASE 1"/>
    <property type="match status" value="1"/>
</dbReference>
<proteinExistence type="inferred from homology"/>
<dbReference type="GO" id="GO:0003677">
    <property type="term" value="F:DNA binding"/>
    <property type="evidence" value="ECO:0007669"/>
    <property type="project" value="TreeGrafter"/>
</dbReference>
<dbReference type="STRING" id="1097556.R4XEZ4"/>
<evidence type="ECO:0000256" key="1">
    <source>
        <dbReference type="ARBA" id="ARBA00011975"/>
    </source>
</evidence>
<name>R4XEZ4_TAPDE</name>
<dbReference type="GO" id="GO:0003886">
    <property type="term" value="F:DNA (cytosine-5-)-methyltransferase activity"/>
    <property type="evidence" value="ECO:0007669"/>
    <property type="project" value="UniProtKB-EC"/>
</dbReference>
<dbReference type="InterPro" id="IPR029063">
    <property type="entry name" value="SAM-dependent_MTases_sf"/>
</dbReference>
<dbReference type="EC" id="2.1.1.37" evidence="1"/>
<evidence type="ECO:0000256" key="5">
    <source>
        <dbReference type="PROSITE-ProRule" id="PRU01016"/>
    </source>
</evidence>
<dbReference type="OrthoDB" id="414133at2759"/>
<dbReference type="Proteomes" id="UP000013776">
    <property type="component" value="Unassembled WGS sequence"/>
</dbReference>
<reference evidence="6 7" key="1">
    <citation type="journal article" date="2013" name="MBio">
        <title>Genome sequencing of the plant pathogen Taphrina deformans, the causal agent of peach leaf curl.</title>
        <authorList>
            <person name="Cisse O.H."/>
            <person name="Almeida J.M.G.C.F."/>
            <person name="Fonseca A."/>
            <person name="Kumar A.A."/>
            <person name="Salojaervi J."/>
            <person name="Overmyer K."/>
            <person name="Hauser P.M."/>
            <person name="Pagni M."/>
        </authorList>
    </citation>
    <scope>NUCLEOTIDE SEQUENCE [LARGE SCALE GENOMIC DNA]</scope>
    <source>
        <strain evidence="7">PYCC 5710 / ATCC 11124 / CBS 356.35 / IMI 108563 / JCM 9778 / NBRC 8474</strain>
    </source>
</reference>
<dbReference type="GO" id="GO:0044027">
    <property type="term" value="P:negative regulation of gene expression via chromosomal CpG island methylation"/>
    <property type="evidence" value="ECO:0007669"/>
    <property type="project" value="TreeGrafter"/>
</dbReference>
<feature type="active site" evidence="5">
    <location>
        <position position="126"/>
    </location>
</feature>
<dbReference type="PRINTS" id="PR00105">
    <property type="entry name" value="C5METTRFRASE"/>
</dbReference>
<evidence type="ECO:0000256" key="3">
    <source>
        <dbReference type="ARBA" id="ARBA00022679"/>
    </source>
</evidence>
<keyword evidence="4 5" id="KW-0949">S-adenosyl-L-methionine</keyword>
<dbReference type="GO" id="GO:0005634">
    <property type="term" value="C:nucleus"/>
    <property type="evidence" value="ECO:0007669"/>
    <property type="project" value="TreeGrafter"/>
</dbReference>